<feature type="non-terminal residue" evidence="1">
    <location>
        <position position="349"/>
    </location>
</feature>
<reference evidence="1" key="1">
    <citation type="journal article" date="2014" name="Front. Microbiol.">
        <title>High frequency of phylogenetically diverse reductive dehalogenase-homologous genes in deep subseafloor sedimentary metagenomes.</title>
        <authorList>
            <person name="Kawai M."/>
            <person name="Futagami T."/>
            <person name="Toyoda A."/>
            <person name="Takaki Y."/>
            <person name="Nishi S."/>
            <person name="Hori S."/>
            <person name="Arai W."/>
            <person name="Tsubouchi T."/>
            <person name="Morono Y."/>
            <person name="Uchiyama I."/>
            <person name="Ito T."/>
            <person name="Fujiyama A."/>
            <person name="Inagaki F."/>
            <person name="Takami H."/>
        </authorList>
    </citation>
    <scope>NUCLEOTIDE SEQUENCE</scope>
    <source>
        <strain evidence="1">Expedition CK06-06</strain>
    </source>
</reference>
<accession>X1ALY6</accession>
<proteinExistence type="predicted"/>
<evidence type="ECO:0000313" key="1">
    <source>
        <dbReference type="EMBL" id="GAG73408.1"/>
    </source>
</evidence>
<organism evidence="1">
    <name type="scientific">marine sediment metagenome</name>
    <dbReference type="NCBI Taxonomy" id="412755"/>
    <lineage>
        <taxon>unclassified sequences</taxon>
        <taxon>metagenomes</taxon>
        <taxon>ecological metagenomes</taxon>
    </lineage>
</organism>
<comment type="caution">
    <text evidence="1">The sequence shown here is derived from an EMBL/GenBank/DDBJ whole genome shotgun (WGS) entry which is preliminary data.</text>
</comment>
<gene>
    <name evidence="1" type="ORF">S01H4_06036</name>
</gene>
<name>X1ALY6_9ZZZZ</name>
<protein>
    <submittedName>
        <fullName evidence="1">Uncharacterized protein</fullName>
    </submittedName>
</protein>
<dbReference type="EMBL" id="BART01001815">
    <property type="protein sequence ID" value="GAG73408.1"/>
    <property type="molecule type" value="Genomic_DNA"/>
</dbReference>
<dbReference type="AlphaFoldDB" id="X1ALY6"/>
<sequence>MAKLNIDFLIEIPIKKILEKIDYFFHELLQEIESYLNIEVIYTKINIIFKNEESSVSGVSDNIFSIGADRSYNNDILSIKIYSDFFQYIQFIMLREAYKCFIPLFANQMNIIDIFINQKVLIDLKKLKYSNEWNMLIRDKLVNYEFISGELDRLENFLKRESTKNIDSPFIFFFKYIRKNIQIIGDKEHFYDTFFKEFLLVSSKSLFNDEIIETIRVLDKIFNQVKYYSALLDYQDYFTLFKEKGVIETNLSLNKFTENMQWIKNFSSISPSYKINWPSLNILSINCSIKFNPIIKKSEILKFINELPFFVLLKESRNSFGFEIDGYFVIPAIYIDDLKIYLEKFRDYG</sequence>